<dbReference type="GO" id="GO:0005267">
    <property type="term" value="F:potassium channel activity"/>
    <property type="evidence" value="ECO:0007669"/>
    <property type="project" value="UniProtKB-KW"/>
</dbReference>
<keyword evidence="8 14" id="KW-1133">Transmembrane helix</keyword>
<dbReference type="InterPro" id="IPR010617">
    <property type="entry name" value="TMEM175-like"/>
</dbReference>
<evidence type="ECO:0000256" key="6">
    <source>
        <dbReference type="ARBA" id="ARBA00022826"/>
    </source>
</evidence>
<accession>A0ABD7Z8F0</accession>
<feature type="compositionally biased region" description="Basic and acidic residues" evidence="13">
    <location>
        <begin position="295"/>
        <end position="312"/>
    </location>
</feature>
<name>A0ABD7Z8F0_LACZE</name>
<keyword evidence="6" id="KW-0631">Potassium channel</keyword>
<dbReference type="Proteomes" id="UP001229832">
    <property type="component" value="Chromosome"/>
</dbReference>
<evidence type="ECO:0000256" key="7">
    <source>
        <dbReference type="ARBA" id="ARBA00022958"/>
    </source>
</evidence>
<keyword evidence="7" id="KW-0630">Potassium</keyword>
<evidence type="ECO:0000256" key="12">
    <source>
        <dbReference type="ARBA" id="ARBA00034430"/>
    </source>
</evidence>
<feature type="transmembrane region" description="Helical" evidence="14">
    <location>
        <begin position="35"/>
        <end position="55"/>
    </location>
</feature>
<comment type="subcellular location">
    <subcellularLocation>
        <location evidence="1">Membrane</location>
        <topology evidence="1">Multi-pass membrane protein</topology>
    </subcellularLocation>
</comment>
<evidence type="ECO:0000256" key="4">
    <source>
        <dbReference type="ARBA" id="ARBA00022538"/>
    </source>
</evidence>
<feature type="transmembrane region" description="Helical" evidence="14">
    <location>
        <begin position="12"/>
        <end position="29"/>
    </location>
</feature>
<keyword evidence="4" id="KW-0633">Potassium transport</keyword>
<evidence type="ECO:0000256" key="10">
    <source>
        <dbReference type="ARBA" id="ARBA00023136"/>
    </source>
</evidence>
<keyword evidence="10 14" id="KW-0472">Membrane</keyword>
<keyword evidence="16" id="KW-1185">Reference proteome</keyword>
<evidence type="ECO:0000256" key="2">
    <source>
        <dbReference type="ARBA" id="ARBA00006920"/>
    </source>
</evidence>
<evidence type="ECO:0000256" key="3">
    <source>
        <dbReference type="ARBA" id="ARBA00022448"/>
    </source>
</evidence>
<dbReference type="RefSeq" id="WP_070651228.1">
    <property type="nucleotide sequence ID" value="NZ_CP132484.1"/>
</dbReference>
<evidence type="ECO:0000256" key="1">
    <source>
        <dbReference type="ARBA" id="ARBA00004141"/>
    </source>
</evidence>
<keyword evidence="9" id="KW-0406">Ion transport</keyword>
<organism evidence="15 16">
    <name type="scientific">Lacticaseibacillus zeae subsp. silagei</name>
    <dbReference type="NCBI Taxonomy" id="3068307"/>
    <lineage>
        <taxon>Bacteria</taxon>
        <taxon>Bacillati</taxon>
        <taxon>Bacillota</taxon>
        <taxon>Bacilli</taxon>
        <taxon>Lactobacillales</taxon>
        <taxon>Lactobacillaceae</taxon>
        <taxon>Lacticaseibacillus</taxon>
    </lineage>
</organism>
<keyword evidence="3" id="KW-0813">Transport</keyword>
<evidence type="ECO:0000256" key="5">
    <source>
        <dbReference type="ARBA" id="ARBA00022692"/>
    </source>
</evidence>
<dbReference type="EMBL" id="CP132485">
    <property type="protein sequence ID" value="WLV83439.1"/>
    <property type="molecule type" value="Genomic_DNA"/>
</dbReference>
<proteinExistence type="inferred from homology"/>
<feature type="transmembrane region" description="Helical" evidence="14">
    <location>
        <begin position="106"/>
        <end position="124"/>
    </location>
</feature>
<comment type="similarity">
    <text evidence="2">Belongs to the TMEM175 family.</text>
</comment>
<evidence type="ECO:0000256" key="11">
    <source>
        <dbReference type="ARBA" id="ARBA00023303"/>
    </source>
</evidence>
<feature type="transmembrane region" description="Helical" evidence="14">
    <location>
        <begin position="152"/>
        <end position="176"/>
    </location>
</feature>
<evidence type="ECO:0000313" key="15">
    <source>
        <dbReference type="EMBL" id="WLV83439.1"/>
    </source>
</evidence>
<feature type="transmembrane region" description="Helical" evidence="14">
    <location>
        <begin position="76"/>
        <end position="94"/>
    </location>
</feature>
<keyword evidence="11" id="KW-0407">Ion channel</keyword>
<evidence type="ECO:0000256" key="9">
    <source>
        <dbReference type="ARBA" id="ARBA00023065"/>
    </source>
</evidence>
<feature type="compositionally biased region" description="Basic and acidic residues" evidence="13">
    <location>
        <begin position="448"/>
        <end position="457"/>
    </location>
</feature>
<feature type="region of interest" description="Disordered" evidence="13">
    <location>
        <begin position="226"/>
        <end position="246"/>
    </location>
</feature>
<feature type="compositionally biased region" description="Basic and acidic residues" evidence="13">
    <location>
        <begin position="362"/>
        <end position="385"/>
    </location>
</feature>
<dbReference type="GeneID" id="93270361"/>
<feature type="compositionally biased region" description="Basic and acidic residues" evidence="13">
    <location>
        <begin position="319"/>
        <end position="355"/>
    </location>
</feature>
<protein>
    <submittedName>
        <fullName evidence="15">TMEM175 family protein</fullName>
    </submittedName>
</protein>
<feature type="compositionally biased region" description="Polar residues" evidence="13">
    <location>
        <begin position="227"/>
        <end position="237"/>
    </location>
</feature>
<evidence type="ECO:0000256" key="14">
    <source>
        <dbReference type="SAM" id="Phobius"/>
    </source>
</evidence>
<evidence type="ECO:0000256" key="13">
    <source>
        <dbReference type="SAM" id="MobiDB-lite"/>
    </source>
</evidence>
<comment type="catalytic activity">
    <reaction evidence="12">
        <text>K(+)(in) = K(+)(out)</text>
        <dbReference type="Rhea" id="RHEA:29463"/>
        <dbReference type="ChEBI" id="CHEBI:29103"/>
    </reaction>
</comment>
<dbReference type="AlphaFoldDB" id="A0ABD7Z8F0"/>
<sequence length="457" mass="52521">MKKLKVRLDAFSDAVIAIILTIMVLDLTPVMKDNWANYLVLCKELGVYLISYAFVANMWYQHSTLFNEIDDMSYRIMLYDFLFLILLSLTPLATNMMASNTTQVTVMGYGVLLAVVSFSFRLLARAIIHFQYTAASDMRQVYGKIFGEHNRIYTLFNFILIGLAYFFPHFVMWFYLPYPLVYLLLSSRDRQQMYDVAQLTPSQRADYLKLPREKMAAFRKMIADQAATETGSTTSRPADSGSRPVLPWLDRVVGNGIETAAPRTPGGRIDVEQLRALRREQWATFLMQQKSQRAKGKDSQHADHHEQEDADKAAAQQLELKKKAQKQADKEQEQQQERQADAAKQAAKERERQQEIDEDTQEAARHDLARRQKLAQEAKEHEQKMAAKAAEQALDLQKQQLRLDRRTQKARLKAQREEVKAQAQRAKIARKAGIPVEKSKKGMPTSKEQGESTHRQD</sequence>
<reference evidence="15 16" key="1">
    <citation type="submission" date="2023-08" db="EMBL/GenBank/DDBJ databases">
        <authorList>
            <person name="Buchebner-Jance M."/>
        </authorList>
    </citation>
    <scope>NUCLEOTIDE SEQUENCE [LARGE SCALE GENOMIC DNA]</scope>
    <source>
        <strain evidence="15 16">NCIMB 15475</strain>
    </source>
</reference>
<keyword evidence="5 14" id="KW-0812">Transmembrane</keyword>
<evidence type="ECO:0000313" key="16">
    <source>
        <dbReference type="Proteomes" id="UP001229832"/>
    </source>
</evidence>
<feature type="region of interest" description="Disordered" evidence="13">
    <location>
        <begin position="416"/>
        <end position="457"/>
    </location>
</feature>
<evidence type="ECO:0000256" key="8">
    <source>
        <dbReference type="ARBA" id="ARBA00022989"/>
    </source>
</evidence>
<dbReference type="GO" id="GO:0016020">
    <property type="term" value="C:membrane"/>
    <property type="evidence" value="ECO:0007669"/>
    <property type="project" value="UniProtKB-SubCell"/>
</dbReference>
<gene>
    <name evidence="15" type="ORF">LACZS2_002680</name>
</gene>
<dbReference type="Pfam" id="PF06736">
    <property type="entry name" value="TMEM175"/>
    <property type="match status" value="1"/>
</dbReference>
<feature type="region of interest" description="Disordered" evidence="13">
    <location>
        <begin position="289"/>
        <end position="393"/>
    </location>
</feature>